<comment type="caution">
    <text evidence="2">The sequence shown here is derived from an EMBL/GenBank/DDBJ whole genome shotgun (WGS) entry which is preliminary data.</text>
</comment>
<dbReference type="PANTHER" id="PTHR47123">
    <property type="entry name" value="F-BOX PROTEIN SKIP23"/>
    <property type="match status" value="1"/>
</dbReference>
<protein>
    <recommendedName>
        <fullName evidence="1">KIB1-4 beta-propeller domain-containing protein</fullName>
    </recommendedName>
</protein>
<dbReference type="InterPro" id="IPR005174">
    <property type="entry name" value="KIB1-4_b-propeller"/>
</dbReference>
<keyword evidence="3" id="KW-1185">Reference proteome</keyword>
<name>A0A6A1WEM4_9ROSI</name>
<reference evidence="2 3" key="1">
    <citation type="journal article" date="2019" name="Plant Biotechnol. J.">
        <title>The red bayberry genome and genetic basis of sex determination.</title>
        <authorList>
            <person name="Jia H.M."/>
            <person name="Jia H.J."/>
            <person name="Cai Q.L."/>
            <person name="Wang Y."/>
            <person name="Zhao H.B."/>
            <person name="Yang W.F."/>
            <person name="Wang G.Y."/>
            <person name="Li Y.H."/>
            <person name="Zhan D.L."/>
            <person name="Shen Y.T."/>
            <person name="Niu Q.F."/>
            <person name="Chang L."/>
            <person name="Qiu J."/>
            <person name="Zhao L."/>
            <person name="Xie H.B."/>
            <person name="Fu W.Y."/>
            <person name="Jin J."/>
            <person name="Li X.W."/>
            <person name="Jiao Y."/>
            <person name="Zhou C.C."/>
            <person name="Tu T."/>
            <person name="Chai C.Y."/>
            <person name="Gao J.L."/>
            <person name="Fan L.J."/>
            <person name="van de Weg E."/>
            <person name="Wang J.Y."/>
            <person name="Gao Z.S."/>
        </authorList>
    </citation>
    <scope>NUCLEOTIDE SEQUENCE [LARGE SCALE GENOMIC DNA]</scope>
    <source>
        <tissue evidence="2">Leaves</tissue>
    </source>
</reference>
<proteinExistence type="predicted"/>
<dbReference type="InterPro" id="IPR051304">
    <property type="entry name" value="SCF_F-box_domain"/>
</dbReference>
<dbReference type="OrthoDB" id="638130at2759"/>
<organism evidence="2 3">
    <name type="scientific">Morella rubra</name>
    <name type="common">Chinese bayberry</name>
    <dbReference type="NCBI Taxonomy" id="262757"/>
    <lineage>
        <taxon>Eukaryota</taxon>
        <taxon>Viridiplantae</taxon>
        <taxon>Streptophyta</taxon>
        <taxon>Embryophyta</taxon>
        <taxon>Tracheophyta</taxon>
        <taxon>Spermatophyta</taxon>
        <taxon>Magnoliopsida</taxon>
        <taxon>eudicotyledons</taxon>
        <taxon>Gunneridae</taxon>
        <taxon>Pentapetalae</taxon>
        <taxon>rosids</taxon>
        <taxon>fabids</taxon>
        <taxon>Fagales</taxon>
        <taxon>Myricaceae</taxon>
        <taxon>Morella</taxon>
    </lineage>
</organism>
<dbReference type="PANTHER" id="PTHR47123:SF28">
    <property type="entry name" value="F-BOX DOMAIN-CONTAINING PROTEIN"/>
    <property type="match status" value="1"/>
</dbReference>
<evidence type="ECO:0000313" key="3">
    <source>
        <dbReference type="Proteomes" id="UP000516437"/>
    </source>
</evidence>
<evidence type="ECO:0000313" key="2">
    <source>
        <dbReference type="EMBL" id="KAB1223729.1"/>
    </source>
</evidence>
<gene>
    <name evidence="2" type="ORF">CJ030_MR2G004735</name>
</gene>
<accession>A0A6A1WEM4</accession>
<dbReference type="Proteomes" id="UP000516437">
    <property type="component" value="Chromosome 2"/>
</dbReference>
<dbReference type="Pfam" id="PF03478">
    <property type="entry name" value="Beta-prop_KIB1-4"/>
    <property type="match status" value="1"/>
</dbReference>
<feature type="domain" description="KIB1-4 beta-propeller" evidence="1">
    <location>
        <begin position="138"/>
        <end position="405"/>
    </location>
</feature>
<dbReference type="AlphaFoldDB" id="A0A6A1WEM4"/>
<dbReference type="EMBL" id="RXIC02000020">
    <property type="protein sequence ID" value="KAB1223729.1"/>
    <property type="molecule type" value="Genomic_DNA"/>
</dbReference>
<sequence length="410" mass="46680">MDVQCLTKSEPTKIIDGERVEWSDLPTELWSIIGDSLNKCIDVLRFRSVCLSWRSSIPPFYALSPFFPLKFPQTYVPASTEPRSPGPVQLVLIFLRALPWGDDRFPLWQERSYEPADLCQRTFYTLQRLNPTASTSNPAYAAADHKSWLIEVDESNPGKFRLLDPYKSHPLYYSLSQHPIGYPVNLLNTRLVELATGYRARYSFATGIPKSEDERIYIVRGSSIHGVQKVVMVPNSAKNDADQLRSVFVVFDDGNLGYANLGDEDLTLVGGGRNVECHDIVVYKGKMYFVDNGGVVWRIKLYSSSWELVQFSDPLFGFGSRMKRLVESRGALYLLDGFIHMNSIRGFRVYELHEGSGRWVRVKNLDDQAFIFCSDCSFSISAPEVAGFRSNCIYYIHDNEIHVFSFKVHG</sequence>
<evidence type="ECO:0000259" key="1">
    <source>
        <dbReference type="Pfam" id="PF03478"/>
    </source>
</evidence>